<evidence type="ECO:0000313" key="1">
    <source>
        <dbReference type="EMBL" id="PKC01608.1"/>
    </source>
</evidence>
<dbReference type="EMBL" id="LLXJ01001561">
    <property type="protein sequence ID" value="PKC01608.1"/>
    <property type="molecule type" value="Genomic_DNA"/>
</dbReference>
<name>A0A2N0P457_9GLOM</name>
<dbReference type="Proteomes" id="UP000232722">
    <property type="component" value="Unassembled WGS sequence"/>
</dbReference>
<dbReference type="VEuPathDB" id="FungiDB:FUN_003641"/>
<organism evidence="1 2">
    <name type="scientific">Rhizophagus irregularis</name>
    <dbReference type="NCBI Taxonomy" id="588596"/>
    <lineage>
        <taxon>Eukaryota</taxon>
        <taxon>Fungi</taxon>
        <taxon>Fungi incertae sedis</taxon>
        <taxon>Mucoromycota</taxon>
        <taxon>Glomeromycotina</taxon>
        <taxon>Glomeromycetes</taxon>
        <taxon>Glomerales</taxon>
        <taxon>Glomeraceae</taxon>
        <taxon>Rhizophagus</taxon>
    </lineage>
</organism>
<accession>A0A2N0P457</accession>
<comment type="caution">
    <text evidence="1">The sequence shown here is derived from an EMBL/GenBank/DDBJ whole genome shotgun (WGS) entry which is preliminary data.</text>
</comment>
<evidence type="ECO:0000313" key="2">
    <source>
        <dbReference type="Proteomes" id="UP000232722"/>
    </source>
</evidence>
<reference evidence="1 2" key="2">
    <citation type="submission" date="2017-09" db="EMBL/GenBank/DDBJ databases">
        <title>Extensive intraspecific genome diversity in a model arbuscular mycorrhizal fungus.</title>
        <authorList>
            <person name="Chen E.C."/>
            <person name="Morin E."/>
            <person name="Beaudet D."/>
            <person name="Noel J."/>
            <person name="Ndikumana S."/>
            <person name="Charron P."/>
            <person name="St-Onge C."/>
            <person name="Giorgi J."/>
            <person name="Grigoriev I.V."/>
            <person name="Roux C."/>
            <person name="Martin F.M."/>
            <person name="Corradi N."/>
        </authorList>
    </citation>
    <scope>NUCLEOTIDE SEQUENCE [LARGE SCALE GENOMIC DNA]</scope>
    <source>
        <strain evidence="1 2">A5</strain>
    </source>
</reference>
<proteinExistence type="predicted"/>
<dbReference type="AlphaFoldDB" id="A0A2N0P457"/>
<evidence type="ECO:0008006" key="3">
    <source>
        <dbReference type="Google" id="ProtNLM"/>
    </source>
</evidence>
<protein>
    <recommendedName>
        <fullName evidence="3">RING-type domain-containing protein</fullName>
    </recommendedName>
</protein>
<gene>
    <name evidence="1" type="ORF">RhiirA5_504516</name>
</gene>
<sequence>MFHFVFGEHKKLAKKPKPWQINLLLELTRSDWLRIKNKIMQKFDSTCKDVEYRIAIDLLDNLIPPILDVYAILFRSGSFEKYVETYSSIQQWMRHLPTAYSTSHPPQLGLCDYCKLQMNDDSVVLVCGHGYHSACYVFIVKIFIKTDDLDDEIIEDEEEGTEETECEQTDISVALALAINNINYYDSHITSYIYINIII</sequence>
<reference evidence="1 2" key="1">
    <citation type="submission" date="2016-04" db="EMBL/GenBank/DDBJ databases">
        <title>Genome analyses suggest a sexual origin of heterokaryosis in a supposedly ancient asexual fungus.</title>
        <authorList>
            <person name="Ropars J."/>
            <person name="Sedzielewska K."/>
            <person name="Noel J."/>
            <person name="Charron P."/>
            <person name="Farinelli L."/>
            <person name="Marton T."/>
            <person name="Kruger M."/>
            <person name="Pelin A."/>
            <person name="Brachmann A."/>
            <person name="Corradi N."/>
        </authorList>
    </citation>
    <scope>NUCLEOTIDE SEQUENCE [LARGE SCALE GENOMIC DNA]</scope>
    <source>
        <strain evidence="1 2">A5</strain>
    </source>
</reference>